<comment type="caution">
    <text evidence="3">The sequence shown here is derived from an EMBL/GenBank/DDBJ whole genome shotgun (WGS) entry which is preliminary data.</text>
</comment>
<evidence type="ECO:0000313" key="3">
    <source>
        <dbReference type="EMBL" id="TGK92228.1"/>
    </source>
</evidence>
<dbReference type="EMBL" id="RQFL01000022">
    <property type="protein sequence ID" value="TGK92228.1"/>
    <property type="molecule type" value="Genomic_DNA"/>
</dbReference>
<evidence type="ECO:0008006" key="5">
    <source>
        <dbReference type="Google" id="ProtNLM"/>
    </source>
</evidence>
<dbReference type="Pfam" id="PF22809">
    <property type="entry name" value="DUF7014"/>
    <property type="match status" value="1"/>
</dbReference>
<sequence length="300" mass="34904">MDIKNIFSRRQKILRIQFPDVYQYTFMSENLRTQIVRIINKASRPEEKLGSDNSSNLFREIRNILCDEYGLFFLTNANHYNNPENDVITFVLTEKNIERVLDAIELFLEIFRNLQISFSKPMLSIDDATSIINQRFKEAGFGFRFENGQAIKLDSDYLHNETVKETIKLIHDKKFKSVNEEFLKAHEHFKKGNFSETIVEALKSFESTMKLILKSKNIKYKQEDTASILLKHLFENNFIPPYLSNYLNNLKSILESGIPTIRNKTASHGKGDKEIEITENLALFTLNITGSSINFLLKNL</sequence>
<accession>A0ABY2LFI8</accession>
<organism evidence="3 4">
    <name type="scientific">Leptospira bourretii</name>
    <dbReference type="NCBI Taxonomy" id="2484962"/>
    <lineage>
        <taxon>Bacteria</taxon>
        <taxon>Pseudomonadati</taxon>
        <taxon>Spirochaetota</taxon>
        <taxon>Spirochaetia</taxon>
        <taxon>Leptospirales</taxon>
        <taxon>Leptospiraceae</taxon>
        <taxon>Leptospira</taxon>
    </lineage>
</organism>
<proteinExistence type="predicted"/>
<dbReference type="Proteomes" id="UP000297918">
    <property type="component" value="Unassembled WGS sequence"/>
</dbReference>
<dbReference type="NCBIfam" id="NF046078">
    <property type="entry name" value="STM4504_CBY0614"/>
    <property type="match status" value="1"/>
</dbReference>
<gene>
    <name evidence="3" type="ORF">EHQ26_09635</name>
</gene>
<keyword evidence="4" id="KW-1185">Reference proteome</keyword>
<dbReference type="InterPro" id="IPR049503">
    <property type="entry name" value="AbiJ_NTD4"/>
</dbReference>
<evidence type="ECO:0000259" key="1">
    <source>
        <dbReference type="Pfam" id="PF18863"/>
    </source>
</evidence>
<feature type="domain" description="HEPN AbiJ-N-terminal" evidence="1">
    <location>
        <begin position="6"/>
        <end position="163"/>
    </location>
</feature>
<evidence type="ECO:0000259" key="2">
    <source>
        <dbReference type="Pfam" id="PF22809"/>
    </source>
</evidence>
<evidence type="ECO:0000313" key="4">
    <source>
        <dbReference type="Proteomes" id="UP000297918"/>
    </source>
</evidence>
<protein>
    <recommendedName>
        <fullName evidence="5">Abortive infection protein-like C-terminal domain-containing protein</fullName>
    </recommendedName>
</protein>
<name>A0ABY2LFI8_9LEPT</name>
<dbReference type="Pfam" id="PF18863">
    <property type="entry name" value="AbiJ_NTD4"/>
    <property type="match status" value="1"/>
</dbReference>
<reference evidence="4" key="1">
    <citation type="journal article" date="2019" name="PLoS Negl. Trop. Dis.">
        <title>Revisiting the worldwide diversity of Leptospira species in the environment.</title>
        <authorList>
            <person name="Vincent A.T."/>
            <person name="Schiettekatte O."/>
            <person name="Bourhy P."/>
            <person name="Veyrier F.J."/>
            <person name="Picardeau M."/>
        </authorList>
    </citation>
    <scope>NUCLEOTIDE SEQUENCE [LARGE SCALE GENOMIC DNA]</scope>
    <source>
        <strain evidence="4">201800281</strain>
    </source>
</reference>
<dbReference type="InterPro" id="IPR054280">
    <property type="entry name" value="DUF7014"/>
</dbReference>
<feature type="domain" description="DUF7014" evidence="2">
    <location>
        <begin position="170"/>
        <end position="298"/>
    </location>
</feature>
<dbReference type="RefSeq" id="WP_135749892.1">
    <property type="nucleotide sequence ID" value="NZ_RQFL01000022.1"/>
</dbReference>